<keyword evidence="2 6" id="KW-0732">Signal</keyword>
<feature type="compositionally biased region" description="Polar residues" evidence="4">
    <location>
        <begin position="596"/>
        <end position="606"/>
    </location>
</feature>
<feature type="domain" description="Ig-like" evidence="7">
    <location>
        <begin position="302"/>
        <end position="440"/>
    </location>
</feature>
<dbReference type="InterPro" id="IPR001611">
    <property type="entry name" value="Leu-rich_rpt"/>
</dbReference>
<dbReference type="InterPro" id="IPR003591">
    <property type="entry name" value="Leu-rich_rpt_typical-subtyp"/>
</dbReference>
<evidence type="ECO:0000256" key="3">
    <source>
        <dbReference type="ARBA" id="ARBA00022737"/>
    </source>
</evidence>
<dbReference type="InterPro" id="IPR000483">
    <property type="entry name" value="Cys-rich_flank_reg_C"/>
</dbReference>
<dbReference type="SUPFAM" id="SSF52058">
    <property type="entry name" value="L domain-like"/>
    <property type="match status" value="1"/>
</dbReference>
<protein>
    <submittedName>
        <fullName evidence="8">ISLR protein</fullName>
    </submittedName>
</protein>
<dbReference type="PANTHER" id="PTHR24366">
    <property type="entry name" value="IG(IMMUNOGLOBULIN) AND LRR(LEUCINE RICH REPEAT) DOMAINS"/>
    <property type="match status" value="1"/>
</dbReference>
<feature type="region of interest" description="Disordered" evidence="4">
    <location>
        <begin position="477"/>
        <end position="538"/>
    </location>
</feature>
<proteinExistence type="predicted"/>
<sequence>MADPKLSLFLLFLLAFDPCQAGQSCPGLCEIKRTEYCRNVGEVDFSTTGESVPCATCNTTGQTFENQLGCLPCTLKKLQVAGHSDRNGKLKTLPGLLQLRTLILGPGHILTVERAKLSAVPNLWGLSMGNNAIKAVGSWFGGLAKLEQLALPWNEIEEIKENALQPLVLLEYLDLMHNRLRVVEERHFASLTNLKYLHLSYNNISHIAGRPFNRLSRLDTLNLDHNKLSSLSTEWLQGLSGRSVRLNDNLISTINSAVLPTLVLKRVYLQENPFRCTCALVSFGSLGSGVRDREELQCSYPPSLSERKIADVPRGEMPCPSPTAKISRQDHGATLVCEVFWEKQPEIRWLDPGGRAVEERESLDPCGGAVTTRLKHEFPTTQSPERGTAHSADDPGLPYIGKSTSTLRMSQQAYRCWTEGSFRCDVRSAAGNVFADLPLTKSSQESQPDQRREHTVMPAAFTTTPARRNARMTERIVKATDKKTRQDGTTRAADKAQRQTVMAAVSTSKPTRQNGRMTESISKTTDKNAQQDGTTPAAETKQSWQIVMMIFMAIFGAVLALLVLERAVAKCYKKLRPQRHGLQGNAAGAMGGIPLQNIQPSATDPTAGNPLPPDLTYDDIQDDTPITPYAETSRLDNPVYGADVTGPGGATSIPGPRPRSNRPPNSRASSQPQGSGTTRPKNAPVPPPRPNRTADFSDSNYYPPSTETTQAANIPDPLPRTNRYVNSSVSSQPQGVEMPQARRIPDPLPRTNRYVNSNVSSQAHGRRIATLPRRLPSSVPRGLGMDEEEDVEGPNIYFDLNGQRRHSSSKMRTAEDVPAPLPRTHTYVNSNVSSQTRGSEMPKQMPPPGASPHHQEGEVEGPNIYLDLNGPGRPVTFWAP</sequence>
<feature type="compositionally biased region" description="Polar residues" evidence="4">
    <location>
        <begin position="753"/>
        <end position="763"/>
    </location>
</feature>
<feature type="compositionally biased region" description="Polar residues" evidence="4">
    <location>
        <begin position="696"/>
        <end position="712"/>
    </location>
</feature>
<feature type="region of interest" description="Disordered" evidence="4">
    <location>
        <begin position="593"/>
        <end position="788"/>
    </location>
</feature>
<keyword evidence="9" id="KW-1185">Reference proteome</keyword>
<dbReference type="InterPro" id="IPR007110">
    <property type="entry name" value="Ig-like_dom"/>
</dbReference>
<evidence type="ECO:0000313" key="8">
    <source>
        <dbReference type="EMBL" id="CAH1272570.1"/>
    </source>
</evidence>
<evidence type="ECO:0000256" key="1">
    <source>
        <dbReference type="ARBA" id="ARBA00022614"/>
    </source>
</evidence>
<dbReference type="EMBL" id="OV696693">
    <property type="protein sequence ID" value="CAH1272570.1"/>
    <property type="molecule type" value="Genomic_DNA"/>
</dbReference>
<evidence type="ECO:0000259" key="7">
    <source>
        <dbReference type="PROSITE" id="PS50835"/>
    </source>
</evidence>
<feature type="transmembrane region" description="Helical" evidence="5">
    <location>
        <begin position="544"/>
        <end position="564"/>
    </location>
</feature>
<feature type="compositionally biased region" description="Polar residues" evidence="4">
    <location>
        <begin position="505"/>
        <end position="534"/>
    </location>
</feature>
<dbReference type="Gene3D" id="3.80.10.10">
    <property type="entry name" value="Ribonuclease Inhibitor"/>
    <property type="match status" value="1"/>
</dbReference>
<reference evidence="8" key="1">
    <citation type="submission" date="2022-01" db="EMBL/GenBank/DDBJ databases">
        <authorList>
            <person name="Braso-Vives M."/>
        </authorList>
    </citation>
    <scope>NUCLEOTIDE SEQUENCE</scope>
</reference>
<name>A0A8K0ADR3_BRALA</name>
<dbReference type="PANTHER" id="PTHR24366:SF161">
    <property type="entry name" value="TIR DOMAIN-CONTAINING PROTEIN"/>
    <property type="match status" value="1"/>
</dbReference>
<keyword evidence="3" id="KW-0677">Repeat</keyword>
<dbReference type="PROSITE" id="PS51450">
    <property type="entry name" value="LRR"/>
    <property type="match status" value="2"/>
</dbReference>
<gene>
    <name evidence="8" type="primary">ISLR</name>
    <name evidence="8" type="ORF">BLAG_LOCUS24177</name>
</gene>
<dbReference type="Proteomes" id="UP000838412">
    <property type="component" value="Chromosome 8"/>
</dbReference>
<keyword evidence="5" id="KW-1133">Transmembrane helix</keyword>
<feature type="chain" id="PRO_5035465267" evidence="6">
    <location>
        <begin position="22"/>
        <end position="880"/>
    </location>
</feature>
<dbReference type="PROSITE" id="PS50835">
    <property type="entry name" value="IG_LIKE"/>
    <property type="match status" value="1"/>
</dbReference>
<keyword evidence="1" id="KW-0433">Leucine-rich repeat</keyword>
<evidence type="ECO:0000313" key="9">
    <source>
        <dbReference type="Proteomes" id="UP000838412"/>
    </source>
</evidence>
<feature type="compositionally biased region" description="Polar residues" evidence="4">
    <location>
        <begin position="723"/>
        <end position="734"/>
    </location>
</feature>
<keyword evidence="5" id="KW-0472">Membrane</keyword>
<dbReference type="AlphaFoldDB" id="A0A8K0ADR3"/>
<feature type="compositionally biased region" description="Basic and acidic residues" evidence="4">
    <location>
        <begin position="477"/>
        <end position="497"/>
    </location>
</feature>
<evidence type="ECO:0000256" key="6">
    <source>
        <dbReference type="SAM" id="SignalP"/>
    </source>
</evidence>
<evidence type="ECO:0000256" key="2">
    <source>
        <dbReference type="ARBA" id="ARBA00022729"/>
    </source>
</evidence>
<evidence type="ECO:0000256" key="4">
    <source>
        <dbReference type="SAM" id="MobiDB-lite"/>
    </source>
</evidence>
<keyword evidence="5" id="KW-0812">Transmembrane</keyword>
<dbReference type="InterPro" id="IPR032675">
    <property type="entry name" value="LRR_dom_sf"/>
</dbReference>
<evidence type="ECO:0000256" key="5">
    <source>
        <dbReference type="SAM" id="Phobius"/>
    </source>
</evidence>
<dbReference type="OrthoDB" id="10025606at2759"/>
<dbReference type="Pfam" id="PF13855">
    <property type="entry name" value="LRR_8"/>
    <property type="match status" value="1"/>
</dbReference>
<organism evidence="8 9">
    <name type="scientific">Branchiostoma lanceolatum</name>
    <name type="common">Common lancelet</name>
    <name type="synonym">Amphioxus lanceolatum</name>
    <dbReference type="NCBI Taxonomy" id="7740"/>
    <lineage>
        <taxon>Eukaryota</taxon>
        <taxon>Metazoa</taxon>
        <taxon>Chordata</taxon>
        <taxon>Cephalochordata</taxon>
        <taxon>Leptocardii</taxon>
        <taxon>Amphioxiformes</taxon>
        <taxon>Branchiostomatidae</taxon>
        <taxon>Branchiostoma</taxon>
    </lineage>
</organism>
<accession>A0A8K0ADR3</accession>
<feature type="region of interest" description="Disordered" evidence="4">
    <location>
        <begin position="832"/>
        <end position="880"/>
    </location>
</feature>
<dbReference type="SMART" id="SM00082">
    <property type="entry name" value="LRRCT"/>
    <property type="match status" value="1"/>
</dbReference>
<feature type="signal peptide" evidence="6">
    <location>
        <begin position="1"/>
        <end position="21"/>
    </location>
</feature>
<dbReference type="SMART" id="SM00369">
    <property type="entry name" value="LRR_TYP"/>
    <property type="match status" value="5"/>
</dbReference>